<dbReference type="InterPro" id="IPR036236">
    <property type="entry name" value="Znf_C2H2_sf"/>
</dbReference>
<evidence type="ECO:0000256" key="7">
    <source>
        <dbReference type="ARBA" id="ARBA00023242"/>
    </source>
</evidence>
<evidence type="ECO:0000256" key="8">
    <source>
        <dbReference type="PROSITE-ProRule" id="PRU00042"/>
    </source>
</evidence>
<organism evidence="11 12">
    <name type="scientific">Podarcis muralis</name>
    <name type="common">Wall lizard</name>
    <name type="synonym">Lacerta muralis</name>
    <dbReference type="NCBI Taxonomy" id="64176"/>
    <lineage>
        <taxon>Eukaryota</taxon>
        <taxon>Metazoa</taxon>
        <taxon>Chordata</taxon>
        <taxon>Craniata</taxon>
        <taxon>Vertebrata</taxon>
        <taxon>Euteleostomi</taxon>
        <taxon>Lepidosauria</taxon>
        <taxon>Squamata</taxon>
        <taxon>Bifurcata</taxon>
        <taxon>Unidentata</taxon>
        <taxon>Episquamata</taxon>
        <taxon>Laterata</taxon>
        <taxon>Lacertibaenia</taxon>
        <taxon>Lacertidae</taxon>
        <taxon>Podarcis</taxon>
    </lineage>
</organism>
<dbReference type="PROSITE" id="PS50157">
    <property type="entry name" value="ZINC_FINGER_C2H2_2"/>
    <property type="match status" value="3"/>
</dbReference>
<dbReference type="AlphaFoldDB" id="A0A670JXW3"/>
<keyword evidence="4" id="KW-0677">Repeat</keyword>
<dbReference type="FunFam" id="3.30.160.60:FF:000100">
    <property type="entry name" value="Zinc finger 45-like"/>
    <property type="match status" value="1"/>
</dbReference>
<feature type="domain" description="C2H2-type" evidence="10">
    <location>
        <begin position="145"/>
        <end position="172"/>
    </location>
</feature>
<reference evidence="11" key="1">
    <citation type="submission" date="2025-08" db="UniProtKB">
        <authorList>
            <consortium name="Ensembl"/>
        </authorList>
    </citation>
    <scope>IDENTIFICATION</scope>
</reference>
<dbReference type="GO" id="GO:0000978">
    <property type="term" value="F:RNA polymerase II cis-regulatory region sequence-specific DNA binding"/>
    <property type="evidence" value="ECO:0007669"/>
    <property type="project" value="TreeGrafter"/>
</dbReference>
<dbReference type="PROSITE" id="PS00028">
    <property type="entry name" value="ZINC_FINGER_C2H2_1"/>
    <property type="match status" value="3"/>
</dbReference>
<dbReference type="Pfam" id="PF00096">
    <property type="entry name" value="zf-C2H2"/>
    <property type="match status" value="3"/>
</dbReference>
<evidence type="ECO:0000313" key="11">
    <source>
        <dbReference type="Ensembl" id="ENSPMRP00000029306.1"/>
    </source>
</evidence>
<evidence type="ECO:0000259" key="10">
    <source>
        <dbReference type="PROSITE" id="PS50157"/>
    </source>
</evidence>
<dbReference type="OMA" id="RTHMGEI"/>
<evidence type="ECO:0000313" key="12">
    <source>
        <dbReference type="Proteomes" id="UP000472272"/>
    </source>
</evidence>
<evidence type="ECO:0000256" key="3">
    <source>
        <dbReference type="ARBA" id="ARBA00022723"/>
    </source>
</evidence>
<dbReference type="PANTHER" id="PTHR23226">
    <property type="entry name" value="ZINC FINGER AND SCAN DOMAIN-CONTAINING"/>
    <property type="match status" value="1"/>
</dbReference>
<dbReference type="GO" id="GO:0000981">
    <property type="term" value="F:DNA-binding transcription factor activity, RNA polymerase II-specific"/>
    <property type="evidence" value="ECO:0007669"/>
    <property type="project" value="TreeGrafter"/>
</dbReference>
<accession>A0A670JXW3</accession>
<comment type="similarity">
    <text evidence="2">Belongs to the krueppel C2H2-type zinc-finger protein family.</text>
</comment>
<dbReference type="SUPFAM" id="SSF57667">
    <property type="entry name" value="beta-beta-alpha zinc fingers"/>
    <property type="match status" value="2"/>
</dbReference>
<feature type="compositionally biased region" description="Basic and acidic residues" evidence="9">
    <location>
        <begin position="68"/>
        <end position="97"/>
    </location>
</feature>
<evidence type="ECO:0000256" key="6">
    <source>
        <dbReference type="ARBA" id="ARBA00022833"/>
    </source>
</evidence>
<protein>
    <recommendedName>
        <fullName evidence="10">C2H2-type domain-containing protein</fullName>
    </recommendedName>
</protein>
<keyword evidence="5 8" id="KW-0863">Zinc-finger</keyword>
<dbReference type="InterPro" id="IPR013087">
    <property type="entry name" value="Znf_C2H2_type"/>
</dbReference>
<feature type="domain" description="C2H2-type" evidence="10">
    <location>
        <begin position="173"/>
        <end position="200"/>
    </location>
</feature>
<evidence type="ECO:0000256" key="4">
    <source>
        <dbReference type="ARBA" id="ARBA00022737"/>
    </source>
</evidence>
<dbReference type="Gene3D" id="3.30.160.60">
    <property type="entry name" value="Classic Zinc Finger"/>
    <property type="match status" value="4"/>
</dbReference>
<evidence type="ECO:0000256" key="5">
    <source>
        <dbReference type="ARBA" id="ARBA00022771"/>
    </source>
</evidence>
<dbReference type="GeneTree" id="ENSGT01150000286953"/>
<dbReference type="Proteomes" id="UP000472272">
    <property type="component" value="Unplaced"/>
</dbReference>
<comment type="subcellular location">
    <subcellularLocation>
        <location evidence="1">Nucleus</location>
    </subcellularLocation>
</comment>
<evidence type="ECO:0000256" key="2">
    <source>
        <dbReference type="ARBA" id="ARBA00006991"/>
    </source>
</evidence>
<dbReference type="GO" id="GO:0005634">
    <property type="term" value="C:nucleus"/>
    <property type="evidence" value="ECO:0007669"/>
    <property type="project" value="UniProtKB-SubCell"/>
</dbReference>
<dbReference type="FunFam" id="3.30.160.60:FF:002343">
    <property type="entry name" value="Zinc finger protein 33A"/>
    <property type="match status" value="1"/>
</dbReference>
<dbReference type="Ensembl" id="ENSPMRT00000031083.1">
    <property type="protein sequence ID" value="ENSPMRP00000029306.1"/>
    <property type="gene ID" value="ENSPMRG00000018942.1"/>
</dbReference>
<sequence>SAKAVDQLYTPQHYQLSLTNQPNQPQINISHSIYTTRCRPCINLYFKKIIPSGDVWGVLDEEEPSDVWPERAEEQEKERKLGVQDGANKQEGERNSEAKGTVSQEDENQINRVEKKHECTVCGKRVCSCASLARHQSVHSGEKPHKCMECGKRFRNSGQLNVHQITHTGEKPYECMECGKSFRSSGHLTLHQRTHTGEKPYKCWECGKSFFDSST</sequence>
<dbReference type="GO" id="GO:0008270">
    <property type="term" value="F:zinc ion binding"/>
    <property type="evidence" value="ECO:0007669"/>
    <property type="project" value="UniProtKB-KW"/>
</dbReference>
<proteinExistence type="inferred from homology"/>
<dbReference type="FunFam" id="3.30.160.60:FF:004135">
    <property type="match status" value="1"/>
</dbReference>
<name>A0A670JXW3_PODMU</name>
<evidence type="ECO:0000256" key="9">
    <source>
        <dbReference type="SAM" id="MobiDB-lite"/>
    </source>
</evidence>
<feature type="domain" description="C2H2-type" evidence="10">
    <location>
        <begin position="117"/>
        <end position="144"/>
    </location>
</feature>
<keyword evidence="3" id="KW-0479">Metal-binding</keyword>
<keyword evidence="7" id="KW-0539">Nucleus</keyword>
<keyword evidence="6" id="KW-0862">Zinc</keyword>
<dbReference type="SMART" id="SM00355">
    <property type="entry name" value="ZnF_C2H2"/>
    <property type="match status" value="3"/>
</dbReference>
<reference evidence="11" key="2">
    <citation type="submission" date="2025-09" db="UniProtKB">
        <authorList>
            <consortium name="Ensembl"/>
        </authorList>
    </citation>
    <scope>IDENTIFICATION</scope>
</reference>
<dbReference type="PANTHER" id="PTHR23226:SF377">
    <property type="entry name" value="ZINC FINGER AND SCAN DOMAIN-CONTAINING PROTEIN 20"/>
    <property type="match status" value="1"/>
</dbReference>
<evidence type="ECO:0000256" key="1">
    <source>
        <dbReference type="ARBA" id="ARBA00004123"/>
    </source>
</evidence>
<feature type="region of interest" description="Disordered" evidence="9">
    <location>
        <begin position="62"/>
        <end position="109"/>
    </location>
</feature>
<keyword evidence="12" id="KW-1185">Reference proteome</keyword>